<protein>
    <submittedName>
        <fullName evidence="1">Uncharacterized protein</fullName>
    </submittedName>
</protein>
<proteinExistence type="predicted"/>
<dbReference type="AlphaFoldDB" id="A0A0F8Z226"/>
<evidence type="ECO:0000313" key="1">
    <source>
        <dbReference type="EMBL" id="KKK80140.1"/>
    </source>
</evidence>
<comment type="caution">
    <text evidence="1">The sequence shown here is derived from an EMBL/GenBank/DDBJ whole genome shotgun (WGS) entry which is preliminary data.</text>
</comment>
<organism evidence="1">
    <name type="scientific">marine sediment metagenome</name>
    <dbReference type="NCBI Taxonomy" id="412755"/>
    <lineage>
        <taxon>unclassified sequences</taxon>
        <taxon>metagenomes</taxon>
        <taxon>ecological metagenomes</taxon>
    </lineage>
</organism>
<sequence>MSYGQYLGEPGGAFPPQVQKEFFQQMLQFRGQTVRLWHTATVVDCPCFNSEYQVADPDCTQCSGTGKVGGYTAEPDMAFIAAVFINPEVRQDQHQRFMTRMGPLETMDGRMYCEGRWYDNIHLKDIIMLKNPGKTEGTELVIISKSPRYGGSGEIIFIRCDLEKQPTRLRTDATDIKGLV</sequence>
<gene>
    <name evidence="1" type="ORF">LCGC14_2826470</name>
</gene>
<name>A0A0F8Z226_9ZZZZ</name>
<reference evidence="1" key="1">
    <citation type="journal article" date="2015" name="Nature">
        <title>Complex archaea that bridge the gap between prokaryotes and eukaryotes.</title>
        <authorList>
            <person name="Spang A."/>
            <person name="Saw J.H."/>
            <person name="Jorgensen S.L."/>
            <person name="Zaremba-Niedzwiedzka K."/>
            <person name="Martijn J."/>
            <person name="Lind A.E."/>
            <person name="van Eijk R."/>
            <person name="Schleper C."/>
            <person name="Guy L."/>
            <person name="Ettema T.J."/>
        </authorList>
    </citation>
    <scope>NUCLEOTIDE SEQUENCE</scope>
</reference>
<accession>A0A0F8Z226</accession>
<dbReference type="EMBL" id="LAZR01053719">
    <property type="protein sequence ID" value="KKK80140.1"/>
    <property type="molecule type" value="Genomic_DNA"/>
</dbReference>